<gene>
    <name evidence="2" type="ORF">TNCV_3310341</name>
</gene>
<proteinExistence type="predicted"/>
<organism evidence="2 3">
    <name type="scientific">Trichonephila clavipes</name>
    <name type="common">Golden silk orbweaver</name>
    <name type="synonym">Nephila clavipes</name>
    <dbReference type="NCBI Taxonomy" id="2585209"/>
    <lineage>
        <taxon>Eukaryota</taxon>
        <taxon>Metazoa</taxon>
        <taxon>Ecdysozoa</taxon>
        <taxon>Arthropoda</taxon>
        <taxon>Chelicerata</taxon>
        <taxon>Arachnida</taxon>
        <taxon>Araneae</taxon>
        <taxon>Araneomorphae</taxon>
        <taxon>Entelegynae</taxon>
        <taxon>Araneoidea</taxon>
        <taxon>Nephilidae</taxon>
        <taxon>Trichonephila</taxon>
    </lineage>
</organism>
<reference evidence="2" key="1">
    <citation type="submission" date="2020-08" db="EMBL/GenBank/DDBJ databases">
        <title>Multicomponent nature underlies the extraordinary mechanical properties of spider dragline silk.</title>
        <authorList>
            <person name="Kono N."/>
            <person name="Nakamura H."/>
            <person name="Mori M."/>
            <person name="Yoshida Y."/>
            <person name="Ohtoshi R."/>
            <person name="Malay A.D."/>
            <person name="Moran D.A.P."/>
            <person name="Tomita M."/>
            <person name="Numata K."/>
            <person name="Arakawa K."/>
        </authorList>
    </citation>
    <scope>NUCLEOTIDE SEQUENCE</scope>
</reference>
<dbReference type="EMBL" id="BMAU01021270">
    <property type="protein sequence ID" value="GFY07225.1"/>
    <property type="molecule type" value="Genomic_DNA"/>
</dbReference>
<sequence>MPPSSVCGVGRRIFTSPPSPRSTALALTKYSKEKLISFLYHFPPTLPHSSIIRLWRRAGESSHQHHHQDRQLRPSQNIRNKKKLISFLYHFPPTLPHSSIIRLSRRAGESSQHHHHQDRQLQPSQNI</sequence>
<comment type="caution">
    <text evidence="2">The sequence shown here is derived from an EMBL/GenBank/DDBJ whole genome shotgun (WGS) entry which is preliminary data.</text>
</comment>
<protein>
    <submittedName>
        <fullName evidence="2">Uncharacterized protein</fullName>
    </submittedName>
</protein>
<evidence type="ECO:0000313" key="3">
    <source>
        <dbReference type="Proteomes" id="UP000887159"/>
    </source>
</evidence>
<evidence type="ECO:0000313" key="2">
    <source>
        <dbReference type="EMBL" id="GFY07225.1"/>
    </source>
</evidence>
<feature type="region of interest" description="Disordered" evidence="1">
    <location>
        <begin position="58"/>
        <end position="77"/>
    </location>
</feature>
<name>A0A8X6S9J7_TRICX</name>
<accession>A0A8X6S9J7</accession>
<feature type="region of interest" description="Disordered" evidence="1">
    <location>
        <begin position="105"/>
        <end position="127"/>
    </location>
</feature>
<dbReference type="Proteomes" id="UP000887159">
    <property type="component" value="Unassembled WGS sequence"/>
</dbReference>
<evidence type="ECO:0000256" key="1">
    <source>
        <dbReference type="SAM" id="MobiDB-lite"/>
    </source>
</evidence>
<keyword evidence="3" id="KW-1185">Reference proteome</keyword>
<dbReference type="AlphaFoldDB" id="A0A8X6S9J7"/>